<organism evidence="1 2">
    <name type="scientific">Romanomermis culicivorax</name>
    <name type="common">Nematode worm</name>
    <dbReference type="NCBI Taxonomy" id="13658"/>
    <lineage>
        <taxon>Eukaryota</taxon>
        <taxon>Metazoa</taxon>
        <taxon>Ecdysozoa</taxon>
        <taxon>Nematoda</taxon>
        <taxon>Enoplea</taxon>
        <taxon>Dorylaimia</taxon>
        <taxon>Mermithida</taxon>
        <taxon>Mermithoidea</taxon>
        <taxon>Mermithidae</taxon>
        <taxon>Romanomermis</taxon>
    </lineage>
</organism>
<sequence length="79" mass="9475">MDAVTLHEKYPDASINARTYKSDIFIHLRKNTKKRTFHIGDKMQIGDNRRTFQFMQIREFELNEFPVGQGKHRYLCQLT</sequence>
<dbReference type="AlphaFoldDB" id="A0A915KHY3"/>
<dbReference type="Proteomes" id="UP000887565">
    <property type="component" value="Unplaced"/>
</dbReference>
<evidence type="ECO:0000313" key="2">
    <source>
        <dbReference type="WBParaSite" id="nRc.2.0.1.t37995-RA"/>
    </source>
</evidence>
<name>A0A915KHY3_ROMCU</name>
<protein>
    <submittedName>
        <fullName evidence="2">Uncharacterized protein</fullName>
    </submittedName>
</protein>
<dbReference type="WBParaSite" id="nRc.2.0.1.t37995-RA">
    <property type="protein sequence ID" value="nRc.2.0.1.t37995-RA"/>
    <property type="gene ID" value="nRc.2.0.1.g37995"/>
</dbReference>
<reference evidence="2" key="1">
    <citation type="submission" date="2022-11" db="UniProtKB">
        <authorList>
            <consortium name="WormBaseParasite"/>
        </authorList>
    </citation>
    <scope>IDENTIFICATION</scope>
</reference>
<accession>A0A915KHY3</accession>
<keyword evidence="1" id="KW-1185">Reference proteome</keyword>
<proteinExistence type="predicted"/>
<evidence type="ECO:0000313" key="1">
    <source>
        <dbReference type="Proteomes" id="UP000887565"/>
    </source>
</evidence>